<keyword evidence="2" id="KW-1185">Reference proteome</keyword>
<name>A0A3B6V9I1_BRAHW</name>
<sequence>MSQKLFNILFTIFLVGILVVSCSNKDKTGVDGNSAAKYAGDWYEKGDQGYIDMIMTISADGNISFPTIEKQGPTDKKVEGSGSSYTVTYTFQTHTNAVVKITFTDADNGQVTIIAEGAPDSKTIDIVKRK</sequence>
<gene>
    <name evidence="1" type="ordered locus">BHWA1_01899</name>
</gene>
<dbReference type="PROSITE" id="PS51257">
    <property type="entry name" value="PROKAR_LIPOPROTEIN"/>
    <property type="match status" value="1"/>
</dbReference>
<proteinExistence type="predicted"/>
<reference evidence="1 2" key="1">
    <citation type="journal article" date="2009" name="PLoS ONE">
        <title>Genome sequence of the pathogenic intestinal spirochete Brachyspira hyodysenteriae reveals adaptations to its lifestyle in the porcine large intestine.</title>
        <authorList>
            <person name="Bellgard M.I."/>
            <person name="Wanchanthuek P."/>
            <person name="La T."/>
            <person name="Ryan K."/>
            <person name="Moolhuijzen P."/>
            <person name="Albertyn Z."/>
            <person name="Shaban B."/>
            <person name="Motro Y."/>
            <person name="Dunn D.S."/>
            <person name="Schibeci D."/>
            <person name="Hunter A."/>
            <person name="Barrero R."/>
            <person name="Phillips N.D."/>
            <person name="Hampson D.J."/>
        </authorList>
    </citation>
    <scope>NUCLEOTIDE SEQUENCE [LARGE SCALE GENOMIC DNA]</scope>
    <source>
        <strain evidence="2">ATCC 49526 / WA1</strain>
    </source>
</reference>
<accession>A0A3B6V9I1</accession>
<organism evidence="1 2">
    <name type="scientific">Brachyspira hyodysenteriae (strain ATCC 49526 / WA1)</name>
    <dbReference type="NCBI Taxonomy" id="565034"/>
    <lineage>
        <taxon>Bacteria</taxon>
        <taxon>Pseudomonadati</taxon>
        <taxon>Spirochaetota</taxon>
        <taxon>Spirochaetia</taxon>
        <taxon>Brachyspirales</taxon>
        <taxon>Brachyspiraceae</taxon>
        <taxon>Brachyspira</taxon>
    </lineage>
</organism>
<dbReference type="Proteomes" id="UP000001803">
    <property type="component" value="Chromosome"/>
</dbReference>
<dbReference type="AlphaFoldDB" id="A0A3B6V9I1"/>
<evidence type="ECO:0000313" key="2">
    <source>
        <dbReference type="Proteomes" id="UP000001803"/>
    </source>
</evidence>
<protein>
    <submittedName>
        <fullName evidence="1">Uncharacterized protein</fullName>
    </submittedName>
</protein>
<dbReference type="RefSeq" id="WP_012671402.1">
    <property type="nucleotide sequence ID" value="NC_012225.1"/>
</dbReference>
<evidence type="ECO:0000313" key="1">
    <source>
        <dbReference type="EMBL" id="ACN84362.1"/>
    </source>
</evidence>
<dbReference type="GeneID" id="63962991"/>
<dbReference type="KEGG" id="bhy:BHWA1_01899"/>
<dbReference type="EMBL" id="CP001357">
    <property type="protein sequence ID" value="ACN84362.1"/>
    <property type="molecule type" value="Genomic_DNA"/>
</dbReference>